<evidence type="ECO:0000313" key="3">
    <source>
        <dbReference type="EMBL" id="GBO44965.1"/>
    </source>
</evidence>
<dbReference type="EMBL" id="BGPR01071906">
    <property type="protein sequence ID" value="GBO44965.1"/>
    <property type="molecule type" value="Genomic_DNA"/>
</dbReference>
<comment type="caution">
    <text evidence="2">The sequence shown here is derived from an EMBL/GenBank/DDBJ whole genome shotgun (WGS) entry which is preliminary data.</text>
</comment>
<reference evidence="2 4" key="1">
    <citation type="journal article" date="2019" name="Sci. Rep.">
        <title>Orb-weaving spider Araneus ventricosus genome elucidates the spidroin gene catalogue.</title>
        <authorList>
            <person name="Kono N."/>
            <person name="Nakamura H."/>
            <person name="Ohtoshi R."/>
            <person name="Moran D.A.P."/>
            <person name="Shinohara A."/>
            <person name="Yoshida Y."/>
            <person name="Fujiwara M."/>
            <person name="Mori M."/>
            <person name="Tomita M."/>
            <person name="Arakawa K."/>
        </authorList>
    </citation>
    <scope>NUCLEOTIDE SEQUENCE [LARGE SCALE GENOMIC DNA]</scope>
</reference>
<evidence type="ECO:0000256" key="1">
    <source>
        <dbReference type="SAM" id="MobiDB-lite"/>
    </source>
</evidence>
<gene>
    <name evidence="3" type="ORF">AVEN_101073_1</name>
    <name evidence="2" type="ORF">AVEN_6538_1</name>
</gene>
<proteinExistence type="predicted"/>
<keyword evidence="4" id="KW-1185">Reference proteome</keyword>
<dbReference type="EMBL" id="BGPR01071905">
    <property type="protein sequence ID" value="GBO44964.1"/>
    <property type="molecule type" value="Genomic_DNA"/>
</dbReference>
<accession>A0A4Y2X7Q7</accession>
<dbReference type="Proteomes" id="UP000499080">
    <property type="component" value="Unassembled WGS sequence"/>
</dbReference>
<sequence length="32" mass="3567">MPSPYRRTSRRATKSYSKGKKEPIGVSEVGNV</sequence>
<organism evidence="2 4">
    <name type="scientific">Araneus ventricosus</name>
    <name type="common">Orbweaver spider</name>
    <name type="synonym">Epeira ventricosa</name>
    <dbReference type="NCBI Taxonomy" id="182803"/>
    <lineage>
        <taxon>Eukaryota</taxon>
        <taxon>Metazoa</taxon>
        <taxon>Ecdysozoa</taxon>
        <taxon>Arthropoda</taxon>
        <taxon>Chelicerata</taxon>
        <taxon>Arachnida</taxon>
        <taxon>Araneae</taxon>
        <taxon>Araneomorphae</taxon>
        <taxon>Entelegynae</taxon>
        <taxon>Araneoidea</taxon>
        <taxon>Araneidae</taxon>
        <taxon>Araneus</taxon>
    </lineage>
</organism>
<dbReference type="AlphaFoldDB" id="A0A4Y2X7Q7"/>
<name>A0A4Y2X7Q7_ARAVE</name>
<evidence type="ECO:0000313" key="2">
    <source>
        <dbReference type="EMBL" id="GBO44964.1"/>
    </source>
</evidence>
<feature type="non-terminal residue" evidence="2">
    <location>
        <position position="32"/>
    </location>
</feature>
<feature type="region of interest" description="Disordered" evidence="1">
    <location>
        <begin position="1"/>
        <end position="32"/>
    </location>
</feature>
<protein>
    <submittedName>
        <fullName evidence="2">Uncharacterized protein</fullName>
    </submittedName>
</protein>
<evidence type="ECO:0000313" key="4">
    <source>
        <dbReference type="Proteomes" id="UP000499080"/>
    </source>
</evidence>